<name>A0A7S0ER19_9CRYP</name>
<evidence type="ECO:0000313" key="1">
    <source>
        <dbReference type="EMBL" id="CAD8492462.1"/>
    </source>
</evidence>
<reference evidence="1" key="1">
    <citation type="submission" date="2021-01" db="EMBL/GenBank/DDBJ databases">
        <authorList>
            <person name="Corre E."/>
            <person name="Pelletier E."/>
            <person name="Niang G."/>
            <person name="Scheremetjew M."/>
            <person name="Finn R."/>
            <person name="Kale V."/>
            <person name="Holt S."/>
            <person name="Cochrane G."/>
            <person name="Meng A."/>
            <person name="Brown T."/>
            <person name="Cohen L."/>
        </authorList>
    </citation>
    <scope>NUCLEOTIDE SEQUENCE</scope>
    <source>
        <strain evidence="1">CCMP325</strain>
    </source>
</reference>
<dbReference type="AlphaFoldDB" id="A0A7S0ER19"/>
<gene>
    <name evidence="1" type="ORF">HPHI1048_LOCUS15046</name>
</gene>
<protein>
    <submittedName>
        <fullName evidence="1">Uncharacterized protein</fullName>
    </submittedName>
</protein>
<organism evidence="1">
    <name type="scientific">Hanusia phi</name>
    <dbReference type="NCBI Taxonomy" id="3032"/>
    <lineage>
        <taxon>Eukaryota</taxon>
        <taxon>Cryptophyceae</taxon>
        <taxon>Pyrenomonadales</taxon>
        <taxon>Geminigeraceae</taxon>
        <taxon>Hanusia</taxon>
    </lineage>
</organism>
<proteinExistence type="predicted"/>
<accession>A0A7S0ER19</accession>
<sequence length="117" mass="13034">MRVYQELTIDGHPRHKHLKVSSFTPFFFAMFSELYIPSNFTFGMQPAIASTSVELMAKQAFLSSNASKSGSKHTPPPPHALGAVKPARFQMLRGTEAEQVTLRLLAAQKQSRNCAPW</sequence>
<dbReference type="EMBL" id="HBEO01022230">
    <property type="protein sequence ID" value="CAD8492462.1"/>
    <property type="molecule type" value="Transcribed_RNA"/>
</dbReference>